<evidence type="ECO:0000313" key="2">
    <source>
        <dbReference type="EMBL" id="PCH37085.1"/>
    </source>
</evidence>
<accession>A0A2H3J5Y4</accession>
<feature type="domain" description="C2H2-type" evidence="1">
    <location>
        <begin position="132"/>
        <end position="156"/>
    </location>
</feature>
<organism evidence="2 3">
    <name type="scientific">Wolfiporia cocos (strain MD-104)</name>
    <name type="common">Brown rot fungus</name>
    <dbReference type="NCBI Taxonomy" id="742152"/>
    <lineage>
        <taxon>Eukaryota</taxon>
        <taxon>Fungi</taxon>
        <taxon>Dikarya</taxon>
        <taxon>Basidiomycota</taxon>
        <taxon>Agaricomycotina</taxon>
        <taxon>Agaricomycetes</taxon>
        <taxon>Polyporales</taxon>
        <taxon>Phaeolaceae</taxon>
        <taxon>Wolfiporia</taxon>
    </lineage>
</organism>
<name>A0A2H3J5Y4_WOLCO</name>
<dbReference type="OrthoDB" id="10670536at2759"/>
<dbReference type="Proteomes" id="UP000218811">
    <property type="component" value="Unassembled WGS sequence"/>
</dbReference>
<proteinExistence type="predicted"/>
<feature type="domain" description="C2H2-type" evidence="1">
    <location>
        <begin position="3"/>
        <end position="27"/>
    </location>
</feature>
<keyword evidence="3" id="KW-1185">Reference proteome</keyword>
<protein>
    <recommendedName>
        <fullName evidence="1">C2H2-type domain-containing protein</fullName>
    </recommendedName>
</protein>
<dbReference type="EMBL" id="KB467909">
    <property type="protein sequence ID" value="PCH37085.1"/>
    <property type="molecule type" value="Genomic_DNA"/>
</dbReference>
<dbReference type="SMART" id="SM00355">
    <property type="entry name" value="ZnF_C2H2"/>
    <property type="match status" value="3"/>
</dbReference>
<gene>
    <name evidence="2" type="ORF">WOLCODRAFT_157787</name>
</gene>
<dbReference type="InterPro" id="IPR013087">
    <property type="entry name" value="Znf_C2H2_type"/>
</dbReference>
<evidence type="ECO:0000313" key="3">
    <source>
        <dbReference type="Proteomes" id="UP000218811"/>
    </source>
</evidence>
<feature type="domain" description="C2H2-type" evidence="1">
    <location>
        <begin position="59"/>
        <end position="87"/>
    </location>
</feature>
<reference evidence="2 3" key="1">
    <citation type="journal article" date="2012" name="Science">
        <title>The Paleozoic origin of enzymatic lignin decomposition reconstructed from 31 fungal genomes.</title>
        <authorList>
            <person name="Floudas D."/>
            <person name="Binder M."/>
            <person name="Riley R."/>
            <person name="Barry K."/>
            <person name="Blanchette R.A."/>
            <person name="Henrissat B."/>
            <person name="Martinez A.T."/>
            <person name="Otillar R."/>
            <person name="Spatafora J.W."/>
            <person name="Yadav J.S."/>
            <person name="Aerts A."/>
            <person name="Benoit I."/>
            <person name="Boyd A."/>
            <person name="Carlson A."/>
            <person name="Copeland A."/>
            <person name="Coutinho P.M."/>
            <person name="de Vries R.P."/>
            <person name="Ferreira P."/>
            <person name="Findley K."/>
            <person name="Foster B."/>
            <person name="Gaskell J."/>
            <person name="Glotzer D."/>
            <person name="Gorecki P."/>
            <person name="Heitman J."/>
            <person name="Hesse C."/>
            <person name="Hori C."/>
            <person name="Igarashi K."/>
            <person name="Jurgens J.A."/>
            <person name="Kallen N."/>
            <person name="Kersten P."/>
            <person name="Kohler A."/>
            <person name="Kuees U."/>
            <person name="Kumar T.K.A."/>
            <person name="Kuo A."/>
            <person name="LaButti K."/>
            <person name="Larrondo L.F."/>
            <person name="Lindquist E."/>
            <person name="Ling A."/>
            <person name="Lombard V."/>
            <person name="Lucas S."/>
            <person name="Lundell T."/>
            <person name="Martin R."/>
            <person name="McLaughlin D.J."/>
            <person name="Morgenstern I."/>
            <person name="Morin E."/>
            <person name="Murat C."/>
            <person name="Nagy L.G."/>
            <person name="Nolan M."/>
            <person name="Ohm R.A."/>
            <person name="Patyshakuliyeva A."/>
            <person name="Rokas A."/>
            <person name="Ruiz-Duenas F.J."/>
            <person name="Sabat G."/>
            <person name="Salamov A."/>
            <person name="Samejima M."/>
            <person name="Schmutz J."/>
            <person name="Slot J.C."/>
            <person name="St John F."/>
            <person name="Stenlid J."/>
            <person name="Sun H."/>
            <person name="Sun S."/>
            <person name="Syed K."/>
            <person name="Tsang A."/>
            <person name="Wiebenga A."/>
            <person name="Young D."/>
            <person name="Pisabarro A."/>
            <person name="Eastwood D.C."/>
            <person name="Martin F."/>
            <person name="Cullen D."/>
            <person name="Grigoriev I.V."/>
            <person name="Hibbett D.S."/>
        </authorList>
    </citation>
    <scope>NUCLEOTIDE SEQUENCE [LARGE SCALE GENOMIC DNA]</scope>
    <source>
        <strain evidence="2 3">MD-104</strain>
    </source>
</reference>
<dbReference type="AlphaFoldDB" id="A0A2H3J5Y4"/>
<evidence type="ECO:0000259" key="1">
    <source>
        <dbReference type="SMART" id="SM00355"/>
    </source>
</evidence>
<sequence length="241" mass="25809">MAWTCPLCPDMEPRSQKAVEVHIKKTHSEPAPGHTGLTASLSPQLLPTKASSCLPGSTYRCRIGECGRDIPVTHDKTGAYDHVKDFHLAGRQITDSIECGWQIGDGETCATSVTLINLGRHIAEQHGPKAGWMCPLCPDMEPVRESSVQRHIRSVHDDYTHTQSCLLAQALFWETGSLTETAARMRALASVPARQQAYDPSQAAAIPSAQSALLGGTAHTPALVTDAHADAANDGPFIAEA</sequence>